<dbReference type="RefSeq" id="WP_210159409.1">
    <property type="nucleotide sequence ID" value="NZ_JAFCNB010000027.1"/>
</dbReference>
<evidence type="ECO:0000313" key="1">
    <source>
        <dbReference type="EMBL" id="MBP2708150.1"/>
    </source>
</evidence>
<evidence type="ECO:0008006" key="3">
    <source>
        <dbReference type="Google" id="ProtNLM"/>
    </source>
</evidence>
<sequence length="77" mass="8423">MGRQRAPHVRVCVVEPSRLHLYRDHATVQATVNATPDTPAEGWTLVIAAGTYRETVLVPQAKIGLCFLGRPATLGTW</sequence>
<dbReference type="EMBL" id="JAFCNB010000027">
    <property type="protein sequence ID" value="MBP2708150.1"/>
    <property type="molecule type" value="Genomic_DNA"/>
</dbReference>
<organism evidence="1 2">
    <name type="scientific">Microbispora oryzae</name>
    <dbReference type="NCBI Taxonomy" id="2806554"/>
    <lineage>
        <taxon>Bacteria</taxon>
        <taxon>Bacillati</taxon>
        <taxon>Actinomycetota</taxon>
        <taxon>Actinomycetes</taxon>
        <taxon>Streptosporangiales</taxon>
        <taxon>Streptosporangiaceae</taxon>
        <taxon>Microbispora</taxon>
    </lineage>
</organism>
<reference evidence="1" key="1">
    <citation type="submission" date="2021-02" db="EMBL/GenBank/DDBJ databases">
        <title>Draft genome sequence of Microbispora sp. RL4-1S isolated from rice leaves in Thailand.</title>
        <authorList>
            <person name="Muangham S."/>
            <person name="Duangmal K."/>
        </authorList>
    </citation>
    <scope>NUCLEOTIDE SEQUENCE</scope>
    <source>
        <strain evidence="1">RL4-1S</strain>
    </source>
</reference>
<name>A0A940WVH5_9ACTN</name>
<dbReference type="InterPro" id="IPR012334">
    <property type="entry name" value="Pectin_lyas_fold"/>
</dbReference>
<dbReference type="Gene3D" id="2.160.20.10">
    <property type="entry name" value="Single-stranded right-handed beta-helix, Pectin lyase-like"/>
    <property type="match status" value="1"/>
</dbReference>
<keyword evidence="2" id="KW-1185">Reference proteome</keyword>
<dbReference type="InterPro" id="IPR011050">
    <property type="entry name" value="Pectin_lyase_fold/virulence"/>
</dbReference>
<dbReference type="Proteomes" id="UP000674234">
    <property type="component" value="Unassembled WGS sequence"/>
</dbReference>
<accession>A0A940WVH5</accession>
<dbReference type="SUPFAM" id="SSF51126">
    <property type="entry name" value="Pectin lyase-like"/>
    <property type="match status" value="1"/>
</dbReference>
<gene>
    <name evidence="1" type="ORF">JOL79_30660</name>
</gene>
<evidence type="ECO:0000313" key="2">
    <source>
        <dbReference type="Proteomes" id="UP000674234"/>
    </source>
</evidence>
<dbReference type="AlphaFoldDB" id="A0A940WVH5"/>
<proteinExistence type="predicted"/>
<comment type="caution">
    <text evidence="1">The sequence shown here is derived from an EMBL/GenBank/DDBJ whole genome shotgun (WGS) entry which is preliminary data.</text>
</comment>
<protein>
    <recommendedName>
        <fullName evidence="3">Pectinesterase catalytic domain-containing protein</fullName>
    </recommendedName>
</protein>